<evidence type="ECO:0000256" key="5">
    <source>
        <dbReference type="ARBA" id="ARBA00023004"/>
    </source>
</evidence>
<dbReference type="Proteomes" id="UP000254569">
    <property type="component" value="Unassembled WGS sequence"/>
</dbReference>
<evidence type="ECO:0000256" key="1">
    <source>
        <dbReference type="ARBA" id="ARBA00022485"/>
    </source>
</evidence>
<dbReference type="InterPro" id="IPR005117">
    <property type="entry name" value="NiRdtase/SiRdtase_haem-b_fer"/>
</dbReference>
<keyword evidence="5" id="KW-0408">Iron</keyword>
<dbReference type="AlphaFoldDB" id="A0A379LZ15"/>
<dbReference type="GO" id="GO:0016491">
    <property type="term" value="F:oxidoreductase activity"/>
    <property type="evidence" value="ECO:0007669"/>
    <property type="project" value="UniProtKB-KW"/>
</dbReference>
<proteinExistence type="predicted"/>
<dbReference type="EMBL" id="UGVI01000001">
    <property type="protein sequence ID" value="SUE15299.1"/>
    <property type="molecule type" value="Genomic_DNA"/>
</dbReference>
<name>A0A379LZ15_9NOCA</name>
<dbReference type="OrthoDB" id="105450at2"/>
<keyword evidence="1" id="KW-0004">4Fe-4S</keyword>
<dbReference type="InterPro" id="IPR036136">
    <property type="entry name" value="Nit/Sulf_reduc_fer-like_dom_sf"/>
</dbReference>
<dbReference type="RefSeq" id="WP_084421418.1">
    <property type="nucleotide sequence ID" value="NZ_LPZN01000003.1"/>
</dbReference>
<dbReference type="GO" id="GO:0046872">
    <property type="term" value="F:metal ion binding"/>
    <property type="evidence" value="ECO:0007669"/>
    <property type="project" value="UniProtKB-KW"/>
</dbReference>
<dbReference type="SUPFAM" id="SSF56014">
    <property type="entry name" value="Nitrite and sulphite reductase 4Fe-4S domain-like"/>
    <property type="match status" value="2"/>
</dbReference>
<dbReference type="Pfam" id="PF03460">
    <property type="entry name" value="NIR_SIR_ferr"/>
    <property type="match status" value="1"/>
</dbReference>
<dbReference type="InterPro" id="IPR051329">
    <property type="entry name" value="NIR_SIR_4Fe-4S"/>
</dbReference>
<evidence type="ECO:0000313" key="9">
    <source>
        <dbReference type="Proteomes" id="UP000254569"/>
    </source>
</evidence>
<gene>
    <name evidence="8" type="primary">cobG</name>
    <name evidence="8" type="ORF">NCTC13296_02160</name>
</gene>
<evidence type="ECO:0000256" key="3">
    <source>
        <dbReference type="ARBA" id="ARBA00022723"/>
    </source>
</evidence>
<dbReference type="PANTHER" id="PTHR32439:SF9">
    <property type="entry name" value="BLR3264 PROTEIN"/>
    <property type="match status" value="1"/>
</dbReference>
<keyword evidence="2" id="KW-0349">Heme</keyword>
<dbReference type="InterPro" id="IPR045854">
    <property type="entry name" value="NO2/SO3_Rdtase_4Fe4S_sf"/>
</dbReference>
<dbReference type="Gene3D" id="3.90.480.20">
    <property type="match status" value="1"/>
</dbReference>
<dbReference type="PANTHER" id="PTHR32439">
    <property type="entry name" value="FERREDOXIN--NITRITE REDUCTASE, CHLOROPLASTIC"/>
    <property type="match status" value="1"/>
</dbReference>
<dbReference type="Gene3D" id="3.30.413.10">
    <property type="entry name" value="Sulfite Reductase Hemoprotein, domain 1"/>
    <property type="match status" value="1"/>
</dbReference>
<evidence type="ECO:0000313" key="8">
    <source>
        <dbReference type="EMBL" id="SUE15299.1"/>
    </source>
</evidence>
<reference evidence="8 9" key="1">
    <citation type="submission" date="2018-06" db="EMBL/GenBank/DDBJ databases">
        <authorList>
            <consortium name="Pathogen Informatics"/>
            <person name="Doyle S."/>
        </authorList>
    </citation>
    <scope>NUCLEOTIDE SEQUENCE [LARGE SCALE GENOMIC DNA]</scope>
    <source>
        <strain evidence="8 9">NCTC13296</strain>
    </source>
</reference>
<evidence type="ECO:0000256" key="2">
    <source>
        <dbReference type="ARBA" id="ARBA00022617"/>
    </source>
</evidence>
<evidence type="ECO:0000256" key="6">
    <source>
        <dbReference type="ARBA" id="ARBA00023014"/>
    </source>
</evidence>
<dbReference type="SUPFAM" id="SSF55124">
    <property type="entry name" value="Nitrite/Sulfite reductase N-terminal domain-like"/>
    <property type="match status" value="1"/>
</dbReference>
<organism evidence="8 9">
    <name type="scientific">Rhodococcus gordoniae</name>
    <dbReference type="NCBI Taxonomy" id="223392"/>
    <lineage>
        <taxon>Bacteria</taxon>
        <taxon>Bacillati</taxon>
        <taxon>Actinomycetota</taxon>
        <taxon>Actinomycetes</taxon>
        <taxon>Mycobacteriales</taxon>
        <taxon>Nocardiaceae</taxon>
        <taxon>Rhodococcus</taxon>
    </lineage>
</organism>
<keyword evidence="4" id="KW-0560">Oxidoreductase</keyword>
<evidence type="ECO:0000256" key="4">
    <source>
        <dbReference type="ARBA" id="ARBA00023002"/>
    </source>
</evidence>
<sequence>MRLRVPGGQLPDGALRALSAVSVACADGDVHLTSRGNLQIRGIELDECGGVPSALSEAVTATGLLPSASHERVRNIVASPLTGLCGGLADVRPLVRELDAGLCADPALADLPGRFLFGIDDGRGDIAAMRCDLTAILRDPAVSTIVIGDLRGPTVPLAQVPATLIRLARHFAGIRDSVWHVRQLPRAGAEIGGRDPAPRPPACTMPYGTLGGAVSVLVPLGILTPGMVAALPDRGVVVTPWRGLVLPAESNPVALREAGFETAAESSWQRVTACTGAPGCSLAEGDTRALARRLVAGNTIDSRIHVVGCERACGAPHSPHRLAFARSTP</sequence>
<evidence type="ECO:0000259" key="7">
    <source>
        <dbReference type="Pfam" id="PF03460"/>
    </source>
</evidence>
<keyword evidence="9" id="KW-1185">Reference proteome</keyword>
<feature type="domain" description="Nitrite/Sulfite reductase ferredoxin-like" evidence="7">
    <location>
        <begin position="1"/>
        <end position="49"/>
    </location>
</feature>
<accession>A0A379LZ15</accession>
<protein>
    <submittedName>
        <fullName evidence="8">Precorrin-3b synthase cobg</fullName>
    </submittedName>
</protein>
<dbReference type="GO" id="GO:0051539">
    <property type="term" value="F:4 iron, 4 sulfur cluster binding"/>
    <property type="evidence" value="ECO:0007669"/>
    <property type="project" value="UniProtKB-KW"/>
</dbReference>
<keyword evidence="6" id="KW-0411">Iron-sulfur</keyword>
<keyword evidence="3" id="KW-0479">Metal-binding</keyword>